<keyword evidence="9 13" id="KW-0472">Membrane</keyword>
<evidence type="ECO:0000256" key="11">
    <source>
        <dbReference type="ARBA" id="ARBA00033245"/>
    </source>
</evidence>
<evidence type="ECO:0000256" key="10">
    <source>
        <dbReference type="ARBA" id="ARBA00023186"/>
    </source>
</evidence>
<dbReference type="Pfam" id="PF14849">
    <property type="entry name" value="YidC_periplas"/>
    <property type="match status" value="1"/>
</dbReference>
<comment type="function">
    <text evidence="13">Required for the insertion and/or proper folding and/or complex formation of integral membrane proteins into the membrane. Involved in integration of membrane proteins that insert both dependently and independently of the Sec translocase complex, as well as at least some lipoproteins. Aids folding of multispanning membrane proteins.</text>
</comment>
<feature type="domain" description="Membrane insertase YidC N-terminal" evidence="15">
    <location>
        <begin position="98"/>
        <end position="337"/>
    </location>
</feature>
<evidence type="ECO:0000256" key="6">
    <source>
        <dbReference type="ARBA" id="ARBA00022692"/>
    </source>
</evidence>
<dbReference type="CDD" id="cd20070">
    <property type="entry name" value="5TM_YidC_Alb3"/>
    <property type="match status" value="1"/>
</dbReference>
<dbReference type="GO" id="GO:0032977">
    <property type="term" value="F:membrane insertase activity"/>
    <property type="evidence" value="ECO:0007669"/>
    <property type="project" value="InterPro"/>
</dbReference>
<dbReference type="GO" id="GO:0005886">
    <property type="term" value="C:plasma membrane"/>
    <property type="evidence" value="ECO:0007669"/>
    <property type="project" value="UniProtKB-SubCell"/>
</dbReference>
<evidence type="ECO:0000259" key="14">
    <source>
        <dbReference type="Pfam" id="PF02096"/>
    </source>
</evidence>
<keyword evidence="17" id="KW-1185">Reference proteome</keyword>
<proteinExistence type="inferred from homology"/>
<dbReference type="KEGG" id="thyd:TTHT_2044"/>
<dbReference type="InterPro" id="IPR028053">
    <property type="entry name" value="Membr_insert_YidC_N"/>
</dbReference>
<dbReference type="GO" id="GO:0051205">
    <property type="term" value="P:protein insertion into membrane"/>
    <property type="evidence" value="ECO:0007669"/>
    <property type="project" value="TreeGrafter"/>
</dbReference>
<dbReference type="AlphaFoldDB" id="A0A7R6PGU8"/>
<dbReference type="EMBL" id="AP017470">
    <property type="protein sequence ID" value="BBB33484.1"/>
    <property type="molecule type" value="Genomic_DNA"/>
</dbReference>
<keyword evidence="8 13" id="KW-1133">Transmembrane helix</keyword>
<evidence type="ECO:0000256" key="12">
    <source>
        <dbReference type="ARBA" id="ARBA00033342"/>
    </source>
</evidence>
<dbReference type="PANTHER" id="PTHR12428:SF65">
    <property type="entry name" value="CYTOCHROME C OXIDASE ASSEMBLY PROTEIN COX18, MITOCHONDRIAL"/>
    <property type="match status" value="1"/>
</dbReference>
<comment type="similarity">
    <text evidence="2 13">Belongs to the OXA1/ALB3/YidC family. Type 1 subfamily.</text>
</comment>
<dbReference type="Gene3D" id="2.70.98.90">
    <property type="match status" value="1"/>
</dbReference>
<dbReference type="RefSeq" id="WP_201327794.1">
    <property type="nucleotide sequence ID" value="NZ_AP017470.1"/>
</dbReference>
<evidence type="ECO:0000256" key="5">
    <source>
        <dbReference type="ARBA" id="ARBA00022475"/>
    </source>
</evidence>
<evidence type="ECO:0000313" key="16">
    <source>
        <dbReference type="EMBL" id="BBB33484.1"/>
    </source>
</evidence>
<dbReference type="Pfam" id="PF02096">
    <property type="entry name" value="60KD_IMP"/>
    <property type="match status" value="1"/>
</dbReference>
<evidence type="ECO:0000256" key="1">
    <source>
        <dbReference type="ARBA" id="ARBA00004429"/>
    </source>
</evidence>
<organism evidence="16 17">
    <name type="scientific">Thermotomaculum hydrothermale</name>
    <dbReference type="NCBI Taxonomy" id="981385"/>
    <lineage>
        <taxon>Bacteria</taxon>
        <taxon>Pseudomonadati</taxon>
        <taxon>Acidobacteriota</taxon>
        <taxon>Holophagae</taxon>
        <taxon>Thermotomaculales</taxon>
        <taxon>Thermotomaculaceae</taxon>
        <taxon>Thermotomaculum</taxon>
    </lineage>
</organism>
<keyword evidence="10 13" id="KW-0143">Chaperone</keyword>
<dbReference type="PANTHER" id="PTHR12428">
    <property type="entry name" value="OXA1"/>
    <property type="match status" value="1"/>
</dbReference>
<dbReference type="PRINTS" id="PR01900">
    <property type="entry name" value="YIDCPROTEIN"/>
</dbReference>
<dbReference type="NCBIfam" id="TIGR03592">
    <property type="entry name" value="yidC_oxa1_cterm"/>
    <property type="match status" value="1"/>
</dbReference>
<dbReference type="HAMAP" id="MF_01810">
    <property type="entry name" value="YidC_type1"/>
    <property type="match status" value="1"/>
</dbReference>
<feature type="transmembrane region" description="Helical" evidence="13">
    <location>
        <begin position="424"/>
        <end position="445"/>
    </location>
</feature>
<dbReference type="InterPro" id="IPR001708">
    <property type="entry name" value="YidC/ALB3/OXA1/COX18"/>
</dbReference>
<dbReference type="InterPro" id="IPR019998">
    <property type="entry name" value="Membr_insert_YidC"/>
</dbReference>
<dbReference type="GO" id="GO:0015031">
    <property type="term" value="P:protein transport"/>
    <property type="evidence" value="ECO:0007669"/>
    <property type="project" value="UniProtKB-KW"/>
</dbReference>
<evidence type="ECO:0000313" key="17">
    <source>
        <dbReference type="Proteomes" id="UP000595564"/>
    </source>
</evidence>
<dbReference type="CDD" id="cd19961">
    <property type="entry name" value="EcYidC-like_peri"/>
    <property type="match status" value="1"/>
</dbReference>
<evidence type="ECO:0000256" key="4">
    <source>
        <dbReference type="ARBA" id="ARBA00022448"/>
    </source>
</evidence>
<dbReference type="PRINTS" id="PR00701">
    <property type="entry name" value="60KDINNERMP"/>
</dbReference>
<dbReference type="InterPro" id="IPR038221">
    <property type="entry name" value="YidC_periplasmic_sf"/>
</dbReference>
<protein>
    <recommendedName>
        <fullName evidence="3 13">Membrane protein insertase YidC</fullName>
    </recommendedName>
    <alternativeName>
        <fullName evidence="12 13">Foldase YidC</fullName>
    </alternativeName>
    <alternativeName>
        <fullName evidence="11 13">Membrane integrase YidC</fullName>
    </alternativeName>
    <alternativeName>
        <fullName evidence="13">Membrane protein YidC</fullName>
    </alternativeName>
</protein>
<dbReference type="NCBIfam" id="TIGR03593">
    <property type="entry name" value="yidC_nterm"/>
    <property type="match status" value="1"/>
</dbReference>
<feature type="domain" description="Membrane insertase YidC/Oxa/ALB C-terminal" evidence="14">
    <location>
        <begin position="349"/>
        <end position="533"/>
    </location>
</feature>
<dbReference type="InterPro" id="IPR028055">
    <property type="entry name" value="YidC/Oxa/ALB_C"/>
</dbReference>
<keyword evidence="5 13" id="KW-1003">Cell membrane</keyword>
<reference evidence="16 17" key="1">
    <citation type="journal article" date="2012" name="Extremophiles">
        <title>Thermotomaculum hydrothermale gen. nov., sp. nov., a novel heterotrophic thermophile within the phylum Acidobacteria from a deep-sea hydrothermal vent chimney in the Southern Okinawa Trough.</title>
        <authorList>
            <person name="Izumi H."/>
            <person name="Nunoura T."/>
            <person name="Miyazaki M."/>
            <person name="Mino S."/>
            <person name="Toki T."/>
            <person name="Takai K."/>
            <person name="Sako Y."/>
            <person name="Sawabe T."/>
            <person name="Nakagawa S."/>
        </authorList>
    </citation>
    <scope>NUCLEOTIDE SEQUENCE [LARGE SCALE GENOMIC DNA]</scope>
    <source>
        <strain evidence="16 17">AC55</strain>
    </source>
</reference>
<name>A0A7R6PGU8_9BACT</name>
<feature type="transmembrane region" description="Helical" evidence="13">
    <location>
        <begin position="6"/>
        <end position="24"/>
    </location>
</feature>
<keyword evidence="6 13" id="KW-0812">Transmembrane</keyword>
<sequence>MEKRTVIAIVLAIVFIIAWQKFVVEKYMPKKPIQGKKVEQVEKKNLKNDNVITDEKISEGKLGSKENLIKDNLKTEEKDSDSLFFDSNQSVEERDFVLENDLIKVVFTNKGGVAKSIILKKYKEKSGQNYDLVNKTIDFDKPFAIYQGDNSLEKIIFHGEKDGNTLIFTYSKDGKTIKKVFKLNNDYTVDFSLEGLKNAYISLGAGLNSSEKAKSRYSTEDEIAYYFDGDVERISKKKIKKEKIPVEAKWVAIENRYFAKILTPEKGFKDLKPELYSYKEGDKTYSVCSLKASLKGSFKGKFYLGPKEYERLGALGKSYKELVNFGWFGAFGKWLFILLKWINKFVGNWGWSIVIFTILVRIVLFPLNSAGLKSAQKMKDLQPKVKAIQEKYKKYGNDMTMKAKMNQELQELYKKEGVNPLGGCLPMLIQIPIFFAIYSLLLNIIDLRMAPWIGWIKDLSAHDPYFVLPIAMGVTQLIVQLLTPATGDKNQQRMMLIMPIVITFVLIYAPSGLLLYWTTNNIFQIFQQLILNKQMKMAA</sequence>
<accession>A0A7R6PGU8</accession>
<dbReference type="Proteomes" id="UP000595564">
    <property type="component" value="Chromosome"/>
</dbReference>
<evidence type="ECO:0000259" key="15">
    <source>
        <dbReference type="Pfam" id="PF14849"/>
    </source>
</evidence>
<feature type="transmembrane region" description="Helical" evidence="13">
    <location>
        <begin position="322"/>
        <end position="342"/>
    </location>
</feature>
<evidence type="ECO:0000256" key="8">
    <source>
        <dbReference type="ARBA" id="ARBA00022989"/>
    </source>
</evidence>
<feature type="transmembrane region" description="Helical" evidence="13">
    <location>
        <begin position="348"/>
        <end position="367"/>
    </location>
</feature>
<keyword evidence="4 13" id="KW-0813">Transport</keyword>
<dbReference type="InterPro" id="IPR047196">
    <property type="entry name" value="YidC_ALB_C"/>
</dbReference>
<comment type="subcellular location">
    <subcellularLocation>
        <location evidence="1">Cell inner membrane</location>
        <topology evidence="1">Multi-pass membrane protein</topology>
    </subcellularLocation>
    <subcellularLocation>
        <location evidence="13">Cell membrane</location>
        <topology evidence="13">Multi-pass membrane protein</topology>
    </subcellularLocation>
</comment>
<feature type="transmembrane region" description="Helical" evidence="13">
    <location>
        <begin position="465"/>
        <end position="483"/>
    </location>
</feature>
<evidence type="ECO:0000256" key="7">
    <source>
        <dbReference type="ARBA" id="ARBA00022927"/>
    </source>
</evidence>
<evidence type="ECO:0000256" key="9">
    <source>
        <dbReference type="ARBA" id="ARBA00023136"/>
    </source>
</evidence>
<evidence type="ECO:0000256" key="2">
    <source>
        <dbReference type="ARBA" id="ARBA00010527"/>
    </source>
</evidence>
<feature type="transmembrane region" description="Helical" evidence="13">
    <location>
        <begin position="495"/>
        <end position="517"/>
    </location>
</feature>
<evidence type="ECO:0000256" key="3">
    <source>
        <dbReference type="ARBA" id="ARBA00015325"/>
    </source>
</evidence>
<evidence type="ECO:0000256" key="13">
    <source>
        <dbReference type="HAMAP-Rule" id="MF_01810"/>
    </source>
</evidence>
<comment type="subunit">
    <text evidence="13">Interacts with the Sec translocase complex via SecD. Specifically interacts with transmembrane segments of nascent integral membrane proteins during membrane integration.</text>
</comment>
<keyword evidence="7 13" id="KW-0653">Protein transport</keyword>
<gene>
    <name evidence="13 16" type="primary">yidC</name>
    <name evidence="16" type="ORF">TTHT_2044</name>
</gene>